<keyword evidence="7" id="KW-1185">Reference proteome</keyword>
<evidence type="ECO:0000256" key="1">
    <source>
        <dbReference type="ARBA" id="ARBA00004123"/>
    </source>
</evidence>
<protein>
    <recommendedName>
        <fullName evidence="5">DNA-directed RNA polymerase subunit</fullName>
    </recommendedName>
</protein>
<organism evidence="6 7">
    <name type="scientific">Rehmannia glutinosa</name>
    <name type="common">Chinese foxglove</name>
    <dbReference type="NCBI Taxonomy" id="99300"/>
    <lineage>
        <taxon>Eukaryota</taxon>
        <taxon>Viridiplantae</taxon>
        <taxon>Streptophyta</taxon>
        <taxon>Embryophyta</taxon>
        <taxon>Tracheophyta</taxon>
        <taxon>Spermatophyta</taxon>
        <taxon>Magnoliopsida</taxon>
        <taxon>eudicotyledons</taxon>
        <taxon>Gunneridae</taxon>
        <taxon>Pentapetalae</taxon>
        <taxon>asterids</taxon>
        <taxon>lamiids</taxon>
        <taxon>Lamiales</taxon>
        <taxon>Orobanchaceae</taxon>
        <taxon>Rehmannieae</taxon>
        <taxon>Rehmannia</taxon>
    </lineage>
</organism>
<dbReference type="PANTHER" id="PTHR12709">
    <property type="entry name" value="DNA-DIRECTED RNA POLYMERASE II, III"/>
    <property type="match status" value="1"/>
</dbReference>
<keyword evidence="4 5" id="KW-0539">Nucleus</keyword>
<proteinExistence type="predicted"/>
<reference evidence="6 7" key="1">
    <citation type="journal article" date="2021" name="Comput. Struct. Biotechnol. J.">
        <title>De novo genome assembly of the potent medicinal plant Rehmannia glutinosa using nanopore technology.</title>
        <authorList>
            <person name="Ma L."/>
            <person name="Dong C."/>
            <person name="Song C."/>
            <person name="Wang X."/>
            <person name="Zheng X."/>
            <person name="Niu Y."/>
            <person name="Chen S."/>
            <person name="Feng W."/>
        </authorList>
    </citation>
    <scope>NUCLEOTIDE SEQUENCE [LARGE SCALE GENOMIC DNA]</scope>
    <source>
        <strain evidence="6">DH-2019</strain>
    </source>
</reference>
<dbReference type="InterPro" id="IPR045113">
    <property type="entry name" value="Rpb7-like"/>
</dbReference>
<keyword evidence="2 5" id="KW-0240">DNA-directed RNA polymerase</keyword>
<evidence type="ECO:0000256" key="3">
    <source>
        <dbReference type="ARBA" id="ARBA00023163"/>
    </source>
</evidence>
<evidence type="ECO:0000313" key="7">
    <source>
        <dbReference type="Proteomes" id="UP001318860"/>
    </source>
</evidence>
<sequence length="185" mass="20804">MEGLKECEANMVVYLHPSKAKSANDAILGELSSLLFTYSDTFEVVLGYDPNIQCNFAKIPGICPYFGVKLKAKLLIFSPKPEMLLEGEVVELTPISIHVVVLGFASAVIADDDIRDEFKHKCKRGKEVYFSQSHKKHKIKVGTVLRFTVKSFDEEVLHISGSLLADHTGCVRWLDKNMDMEKLRN</sequence>
<evidence type="ECO:0000256" key="4">
    <source>
        <dbReference type="ARBA" id="ARBA00023242"/>
    </source>
</evidence>
<comment type="function">
    <text evidence="5">DNA-dependent RNA polymerase which catalyzes the transcription of DNA into RNA using the four ribonucleoside triphosphates as substrates.</text>
</comment>
<dbReference type="EMBL" id="JABTTQ020003506">
    <property type="protein sequence ID" value="KAK6115760.1"/>
    <property type="molecule type" value="Genomic_DNA"/>
</dbReference>
<comment type="caution">
    <text evidence="6">The sequence shown here is derived from an EMBL/GenBank/DDBJ whole genome shotgun (WGS) entry which is preliminary data.</text>
</comment>
<dbReference type="Proteomes" id="UP001318860">
    <property type="component" value="Unassembled WGS sequence"/>
</dbReference>
<dbReference type="Gene3D" id="3.30.1490.120">
    <property type="entry name" value="RNA polymerase Rpb7-like, N-terminal domain"/>
    <property type="match status" value="1"/>
</dbReference>
<evidence type="ECO:0000256" key="2">
    <source>
        <dbReference type="ARBA" id="ARBA00022478"/>
    </source>
</evidence>
<keyword evidence="3 5" id="KW-0804">Transcription</keyword>
<evidence type="ECO:0000256" key="5">
    <source>
        <dbReference type="RuleBase" id="RU369086"/>
    </source>
</evidence>
<name>A0ABR0TZV0_REHGL</name>
<dbReference type="PANTHER" id="PTHR12709:SF5">
    <property type="entry name" value="DNA-DIRECTED RNA POLYMERASE I SUBUNIT RPA43"/>
    <property type="match status" value="1"/>
</dbReference>
<dbReference type="Gene3D" id="2.40.50.1060">
    <property type="match status" value="1"/>
</dbReference>
<evidence type="ECO:0000313" key="6">
    <source>
        <dbReference type="EMBL" id="KAK6115760.1"/>
    </source>
</evidence>
<dbReference type="InterPro" id="IPR036898">
    <property type="entry name" value="RNA_pol_Rpb7-like_N_sf"/>
</dbReference>
<gene>
    <name evidence="6" type="ORF">DH2020_008029</name>
</gene>
<comment type="subcellular location">
    <subcellularLocation>
        <location evidence="1 5">Nucleus</location>
    </subcellularLocation>
</comment>
<accession>A0ABR0TZV0</accession>